<gene>
    <name evidence="1" type="ORF">KDW96_10795</name>
</gene>
<evidence type="ECO:0008006" key="3">
    <source>
        <dbReference type="Google" id="ProtNLM"/>
    </source>
</evidence>
<reference evidence="1" key="1">
    <citation type="submission" date="2021-04" db="EMBL/GenBank/DDBJ databases">
        <title>Oceanospirillales bacteria with DddD are important DMSP degraders in coastal seawater.</title>
        <authorList>
            <person name="Liu J."/>
        </authorList>
    </citation>
    <scope>NUCLEOTIDE SEQUENCE</scope>
    <source>
        <strain evidence="1">D13-4</strain>
    </source>
</reference>
<keyword evidence="2" id="KW-1185">Reference proteome</keyword>
<accession>A0ABY5HBM4</accession>
<dbReference type="RefSeq" id="WP_255840410.1">
    <property type="nucleotide sequence ID" value="NZ_CP073346.1"/>
</dbReference>
<name>A0ABY5HBM4_9PSED</name>
<protein>
    <recommendedName>
        <fullName evidence="3">DUF1841 family protein</fullName>
    </recommendedName>
</protein>
<organism evidence="1 2">
    <name type="scientific">Pseudomonas benzenivorans</name>
    <dbReference type="NCBI Taxonomy" id="556533"/>
    <lineage>
        <taxon>Bacteria</taxon>
        <taxon>Pseudomonadati</taxon>
        <taxon>Pseudomonadota</taxon>
        <taxon>Gammaproteobacteria</taxon>
        <taxon>Pseudomonadales</taxon>
        <taxon>Pseudomonadaceae</taxon>
        <taxon>Pseudomonas</taxon>
    </lineage>
</organism>
<evidence type="ECO:0000313" key="1">
    <source>
        <dbReference type="EMBL" id="UTW09751.1"/>
    </source>
</evidence>
<dbReference type="Proteomes" id="UP001059672">
    <property type="component" value="Chromosome"/>
</dbReference>
<dbReference type="EMBL" id="CP073346">
    <property type="protein sequence ID" value="UTW09751.1"/>
    <property type="molecule type" value="Genomic_DNA"/>
</dbReference>
<sequence>MSEHPEAEDEAFAEAALLQAIENQIEAGEPAAALAVLNKLSLVGYERDEILQMMALVLAHEVKAMLAEDRPFDNTAYEQALRALPELPEDPAEAE</sequence>
<proteinExistence type="predicted"/>
<evidence type="ECO:0000313" key="2">
    <source>
        <dbReference type="Proteomes" id="UP001059672"/>
    </source>
</evidence>